<keyword evidence="3" id="KW-1185">Reference proteome</keyword>
<dbReference type="KEGG" id="mcg:GL4_3065"/>
<protein>
    <submittedName>
        <fullName evidence="2">Uncharacterized protein</fullName>
    </submittedName>
</protein>
<evidence type="ECO:0000313" key="3">
    <source>
        <dbReference type="Proteomes" id="UP000031643"/>
    </source>
</evidence>
<name>A0A0A8K7H8_9HYPH</name>
<proteinExistence type="predicted"/>
<dbReference type="EMBL" id="AP014648">
    <property type="protein sequence ID" value="BAQ18497.1"/>
    <property type="molecule type" value="Genomic_DNA"/>
</dbReference>
<evidence type="ECO:0000256" key="1">
    <source>
        <dbReference type="SAM" id="MobiDB-lite"/>
    </source>
</evidence>
<sequence>MWPGVSCRTASGARARPLDRRSRRSNSWGLRRNDHPISRD</sequence>
<organism evidence="2 3">
    <name type="scientific">Methyloceanibacter caenitepidi</name>
    <dbReference type="NCBI Taxonomy" id="1384459"/>
    <lineage>
        <taxon>Bacteria</taxon>
        <taxon>Pseudomonadati</taxon>
        <taxon>Pseudomonadota</taxon>
        <taxon>Alphaproteobacteria</taxon>
        <taxon>Hyphomicrobiales</taxon>
        <taxon>Hyphomicrobiaceae</taxon>
        <taxon>Methyloceanibacter</taxon>
    </lineage>
</organism>
<dbReference type="AlphaFoldDB" id="A0A0A8K7H8"/>
<feature type="region of interest" description="Disordered" evidence="1">
    <location>
        <begin position="1"/>
        <end position="40"/>
    </location>
</feature>
<gene>
    <name evidence="2" type="ORF">GL4_3065</name>
</gene>
<reference evidence="2 3" key="1">
    <citation type="submission" date="2014-09" db="EMBL/GenBank/DDBJ databases">
        <title>Genome sequencing of Methyloceanibacter caenitepidi Gela4.</title>
        <authorList>
            <person name="Takeuchi M."/>
            <person name="Susumu S."/>
            <person name="Kamagata Y."/>
            <person name="Oshima K."/>
            <person name="Hattori M."/>
            <person name="Iwasaki W."/>
        </authorList>
    </citation>
    <scope>NUCLEOTIDE SEQUENCE [LARGE SCALE GENOMIC DNA]</scope>
    <source>
        <strain evidence="2 3">Gela4</strain>
    </source>
</reference>
<dbReference type="STRING" id="1384459.GL4_3065"/>
<feature type="compositionally biased region" description="Basic and acidic residues" evidence="1">
    <location>
        <begin position="31"/>
        <end position="40"/>
    </location>
</feature>
<accession>A0A0A8K7H8</accession>
<dbReference type="Proteomes" id="UP000031643">
    <property type="component" value="Chromosome"/>
</dbReference>
<evidence type="ECO:0000313" key="2">
    <source>
        <dbReference type="EMBL" id="BAQ18497.1"/>
    </source>
</evidence>
<dbReference type="HOGENOM" id="CLU_3292267_0_0_5"/>